<feature type="transmembrane region" description="Helical" evidence="1">
    <location>
        <begin position="155"/>
        <end position="180"/>
    </location>
</feature>
<accession>A0ABQ2XQ07</accession>
<keyword evidence="1" id="KW-1133">Transmembrane helix</keyword>
<reference evidence="3" key="1">
    <citation type="journal article" date="2019" name="Int. J. Syst. Evol. Microbiol.">
        <title>The Global Catalogue of Microorganisms (GCM) 10K type strain sequencing project: providing services to taxonomists for standard genome sequencing and annotation.</title>
        <authorList>
            <consortium name="The Broad Institute Genomics Platform"/>
            <consortium name="The Broad Institute Genome Sequencing Center for Infectious Disease"/>
            <person name="Wu L."/>
            <person name="Ma J."/>
        </authorList>
    </citation>
    <scope>NUCLEOTIDE SEQUENCE [LARGE SCALE GENOMIC DNA]</scope>
    <source>
        <strain evidence="3">KCTC 23917</strain>
    </source>
</reference>
<organism evidence="2 3">
    <name type="scientific">Undibacterium squillarum</name>
    <dbReference type="NCBI Taxonomy" id="1131567"/>
    <lineage>
        <taxon>Bacteria</taxon>
        <taxon>Pseudomonadati</taxon>
        <taxon>Pseudomonadota</taxon>
        <taxon>Betaproteobacteria</taxon>
        <taxon>Burkholderiales</taxon>
        <taxon>Oxalobacteraceae</taxon>
        <taxon>Undibacterium</taxon>
    </lineage>
</organism>
<protein>
    <recommendedName>
        <fullName evidence="4">TPM domain-containing protein</fullName>
    </recommendedName>
</protein>
<feature type="transmembrane region" description="Helical" evidence="1">
    <location>
        <begin position="200"/>
        <end position="216"/>
    </location>
</feature>
<keyword evidence="3" id="KW-1185">Reference proteome</keyword>
<evidence type="ECO:0000313" key="3">
    <source>
        <dbReference type="Proteomes" id="UP000653343"/>
    </source>
</evidence>
<evidence type="ECO:0008006" key="4">
    <source>
        <dbReference type="Google" id="ProtNLM"/>
    </source>
</evidence>
<sequence length="222" mass="24952">MAEHVEPSMKYLQKFTSPLWDLIDLENYKPVSIIEAQRAGFDVVIIDMQHRAYGLMADNGQTANTTFFVLRHQSAFRQPQIADIGRVRQYDARLQVSVDSEAIYMAVPAKQIRPGEWEAILQIMATLAAELKETPATGQQHVKGRVSYRPVGAGYAVYLFWTIVSLIVAVTMLGFGLGGLFGLTKLAETWRESNKLSGEMLLASVFFFFGALHSYTKAKKRR</sequence>
<evidence type="ECO:0000256" key="1">
    <source>
        <dbReference type="SAM" id="Phobius"/>
    </source>
</evidence>
<keyword evidence="1" id="KW-0812">Transmembrane</keyword>
<comment type="caution">
    <text evidence="2">The sequence shown here is derived from an EMBL/GenBank/DDBJ whole genome shotgun (WGS) entry which is preliminary data.</text>
</comment>
<proteinExistence type="predicted"/>
<dbReference type="RefSeq" id="WP_189355060.1">
    <property type="nucleotide sequence ID" value="NZ_BMYU01000001.1"/>
</dbReference>
<keyword evidence="1" id="KW-0472">Membrane</keyword>
<gene>
    <name evidence="2" type="ORF">GCM10010946_00960</name>
</gene>
<name>A0ABQ2XQ07_9BURK</name>
<dbReference type="Proteomes" id="UP000653343">
    <property type="component" value="Unassembled WGS sequence"/>
</dbReference>
<evidence type="ECO:0000313" key="2">
    <source>
        <dbReference type="EMBL" id="GGX28062.1"/>
    </source>
</evidence>
<dbReference type="EMBL" id="BMYU01000001">
    <property type="protein sequence ID" value="GGX28062.1"/>
    <property type="molecule type" value="Genomic_DNA"/>
</dbReference>